<dbReference type="Proteomes" id="UP001291687">
    <property type="component" value="Unassembled WGS sequence"/>
</dbReference>
<proteinExistence type="predicted"/>
<keyword evidence="1" id="KW-0732">Signal</keyword>
<comment type="caution">
    <text evidence="2">The sequence shown here is derived from an EMBL/GenBank/DDBJ whole genome shotgun (WGS) entry which is preliminary data.</text>
</comment>
<accession>A0ABU5NEN3</accession>
<dbReference type="EMBL" id="JARJFB010000200">
    <property type="protein sequence ID" value="MEA0971643.1"/>
    <property type="molecule type" value="Genomic_DNA"/>
</dbReference>
<protein>
    <recommendedName>
        <fullName evidence="4">Outer membrane protein beta-barrel domain-containing protein</fullName>
    </recommendedName>
</protein>
<evidence type="ECO:0000313" key="3">
    <source>
        <dbReference type="Proteomes" id="UP001291687"/>
    </source>
</evidence>
<reference evidence="2 3" key="1">
    <citation type="submission" date="2023-03" db="EMBL/GenBank/DDBJ databases">
        <title>Host association and intracellularity evolved multiple times independently in the Rickettsiales.</title>
        <authorList>
            <person name="Castelli M."/>
            <person name="Nardi T."/>
            <person name="Gammuto L."/>
            <person name="Bellinzona G."/>
            <person name="Sabaneyeva E."/>
            <person name="Potekhin A."/>
            <person name="Serra V."/>
            <person name="Petroni G."/>
            <person name="Sassera D."/>
        </authorList>
    </citation>
    <scope>NUCLEOTIDE SEQUENCE [LARGE SCALE GENOMIC DNA]</scope>
    <source>
        <strain evidence="2 3">Sr 2-6</strain>
    </source>
</reference>
<sequence>MRTINKISTVLALSTALCSTAYADNAFVAIGPRLSTQGIGLEARTPIADGFFGRINGNYFQYTKNYNDGEIDLKGKLTLLSVPIMLDWHPFEGSGFRLSAGVAYNGNKLKATGTAAKGATLQGVFYTASEIGSVTAELKIGSTIAGVASIGYDGSFTNNSPLSFNCEAGVMYAGKPKLTVTSTGLATDIAKDRIKADASKGLKKIEKYLKFFPIVSVGIKYAF</sequence>
<evidence type="ECO:0008006" key="4">
    <source>
        <dbReference type="Google" id="ProtNLM"/>
    </source>
</evidence>
<name>A0ABU5NEN3_9RICK</name>
<keyword evidence="3" id="KW-1185">Reference proteome</keyword>
<evidence type="ECO:0000256" key="1">
    <source>
        <dbReference type="SAM" id="SignalP"/>
    </source>
</evidence>
<gene>
    <name evidence="2" type="ORF">Megvenef_01627</name>
</gene>
<dbReference type="Gene3D" id="2.40.160.170">
    <property type="match status" value="1"/>
</dbReference>
<feature type="chain" id="PRO_5045097225" description="Outer membrane protein beta-barrel domain-containing protein" evidence="1">
    <location>
        <begin position="24"/>
        <end position="223"/>
    </location>
</feature>
<evidence type="ECO:0000313" key="2">
    <source>
        <dbReference type="EMBL" id="MEA0971643.1"/>
    </source>
</evidence>
<organism evidence="2 3">
    <name type="scientific">Candidatus Megaera venefica</name>
    <dbReference type="NCBI Taxonomy" id="2055910"/>
    <lineage>
        <taxon>Bacteria</taxon>
        <taxon>Pseudomonadati</taxon>
        <taxon>Pseudomonadota</taxon>
        <taxon>Alphaproteobacteria</taxon>
        <taxon>Rickettsiales</taxon>
        <taxon>Rickettsiaceae</taxon>
        <taxon>Candidatus Megaera</taxon>
    </lineage>
</organism>
<dbReference type="RefSeq" id="WP_322777558.1">
    <property type="nucleotide sequence ID" value="NZ_JARJFB010000200.1"/>
</dbReference>
<feature type="signal peptide" evidence="1">
    <location>
        <begin position="1"/>
        <end position="23"/>
    </location>
</feature>